<dbReference type="Proteomes" id="UP000024635">
    <property type="component" value="Unassembled WGS sequence"/>
</dbReference>
<evidence type="ECO:0000313" key="1">
    <source>
        <dbReference type="EMBL" id="EYC27026.1"/>
    </source>
</evidence>
<protein>
    <submittedName>
        <fullName evidence="1">Uncharacterized protein</fullName>
    </submittedName>
</protein>
<dbReference type="AlphaFoldDB" id="A0A016VIE1"/>
<gene>
    <name evidence="1" type="primary">Acey_s0009.g479</name>
    <name evidence="1" type="ORF">Y032_0009g479</name>
</gene>
<dbReference type="EMBL" id="JARK01001345">
    <property type="protein sequence ID" value="EYC27026.1"/>
    <property type="molecule type" value="Genomic_DNA"/>
</dbReference>
<organism evidence="1 2">
    <name type="scientific">Ancylostoma ceylanicum</name>
    <dbReference type="NCBI Taxonomy" id="53326"/>
    <lineage>
        <taxon>Eukaryota</taxon>
        <taxon>Metazoa</taxon>
        <taxon>Ecdysozoa</taxon>
        <taxon>Nematoda</taxon>
        <taxon>Chromadorea</taxon>
        <taxon>Rhabditida</taxon>
        <taxon>Rhabditina</taxon>
        <taxon>Rhabditomorpha</taxon>
        <taxon>Strongyloidea</taxon>
        <taxon>Ancylostomatidae</taxon>
        <taxon>Ancylostomatinae</taxon>
        <taxon>Ancylostoma</taxon>
    </lineage>
</organism>
<evidence type="ECO:0000313" key="2">
    <source>
        <dbReference type="Proteomes" id="UP000024635"/>
    </source>
</evidence>
<comment type="caution">
    <text evidence="1">The sequence shown here is derived from an EMBL/GenBank/DDBJ whole genome shotgun (WGS) entry which is preliminary data.</text>
</comment>
<keyword evidence="2" id="KW-1185">Reference proteome</keyword>
<sequence>MKEMRRTPASALKLSRVSSEGIRLYNIFKGIVFDNNMHVNKWMKYIGMQYAKLIRRQISNQNTSKRSS</sequence>
<reference evidence="2" key="1">
    <citation type="journal article" date="2015" name="Nat. Genet.">
        <title>The genome and transcriptome of the zoonotic hookworm Ancylostoma ceylanicum identify infection-specific gene families.</title>
        <authorList>
            <person name="Schwarz E.M."/>
            <person name="Hu Y."/>
            <person name="Antoshechkin I."/>
            <person name="Miller M.M."/>
            <person name="Sternberg P.W."/>
            <person name="Aroian R.V."/>
        </authorList>
    </citation>
    <scope>NUCLEOTIDE SEQUENCE</scope>
    <source>
        <strain evidence="2">HY135</strain>
    </source>
</reference>
<accession>A0A016VIE1</accession>
<name>A0A016VIE1_9BILA</name>
<proteinExistence type="predicted"/>